<protein>
    <submittedName>
        <fullName evidence="1">Uncharacterized protein</fullName>
    </submittedName>
</protein>
<dbReference type="Proteomes" id="UP000076482">
    <property type="component" value="Unassembled WGS sequence"/>
</dbReference>
<accession>A0A164NX23</accession>
<evidence type="ECO:0000313" key="2">
    <source>
        <dbReference type="Proteomes" id="UP000076482"/>
    </source>
</evidence>
<name>A0A164NX23_BACCE</name>
<dbReference type="EMBL" id="LJKE01000045">
    <property type="protein sequence ID" value="KZD65953.1"/>
    <property type="molecule type" value="Genomic_DNA"/>
</dbReference>
<reference evidence="1 2" key="1">
    <citation type="submission" date="2015-09" db="EMBL/GenBank/DDBJ databases">
        <title>Bacillus cereus food isolates.</title>
        <authorList>
            <person name="Boekhorst J."/>
        </authorList>
    </citation>
    <scope>NUCLEOTIDE SEQUENCE [LARGE SCALE GENOMIC DNA]</scope>
    <source>
        <strain evidence="1 2">B4088</strain>
    </source>
</reference>
<organism evidence="1 2">
    <name type="scientific">Bacillus cereus</name>
    <dbReference type="NCBI Taxonomy" id="1396"/>
    <lineage>
        <taxon>Bacteria</taxon>
        <taxon>Bacillati</taxon>
        <taxon>Bacillota</taxon>
        <taxon>Bacilli</taxon>
        <taxon>Bacillales</taxon>
        <taxon>Bacillaceae</taxon>
        <taxon>Bacillus</taxon>
        <taxon>Bacillus cereus group</taxon>
    </lineage>
</organism>
<proteinExistence type="predicted"/>
<gene>
    <name evidence="1" type="ORF">B4088_2710</name>
</gene>
<evidence type="ECO:0000313" key="1">
    <source>
        <dbReference type="EMBL" id="KZD65953.1"/>
    </source>
</evidence>
<dbReference type="AlphaFoldDB" id="A0A164NX23"/>
<comment type="caution">
    <text evidence="1">The sequence shown here is derived from an EMBL/GenBank/DDBJ whole genome shotgun (WGS) entry which is preliminary data.</text>
</comment>
<dbReference type="PATRIC" id="fig|1396.535.peg.1743"/>
<sequence>MNEDRLVFDRIEGKLIFGVLMDNHHFQQEVAISCGEDMEEYMQMYFKKDWAGLFSEYFINVRDIYDVSFEGIHMSATETEKNHSTNIQLLNNQRRASVKFDRNTLVDDNAEKIKKIREIINL</sequence>
<dbReference type="RefSeq" id="WP_063261172.1">
    <property type="nucleotide sequence ID" value="NZ_LJKE01000045.1"/>
</dbReference>